<comment type="caution">
    <text evidence="3">The sequence shown here is derived from an EMBL/GenBank/DDBJ whole genome shotgun (WGS) entry which is preliminary data.</text>
</comment>
<dbReference type="SUPFAM" id="SSF52540">
    <property type="entry name" value="P-loop containing nucleoside triphosphate hydrolases"/>
    <property type="match status" value="1"/>
</dbReference>
<feature type="domain" description="DNA2/NAM7 helicase helicase" evidence="1">
    <location>
        <begin position="415"/>
        <end position="808"/>
    </location>
</feature>
<evidence type="ECO:0000259" key="2">
    <source>
        <dbReference type="Pfam" id="PF13087"/>
    </source>
</evidence>
<accession>A0ABU9TLI4</accession>
<dbReference type="PANTHER" id="PTHR10887:SF495">
    <property type="entry name" value="HELICASE SENATAXIN ISOFORM X1-RELATED"/>
    <property type="match status" value="1"/>
</dbReference>
<evidence type="ECO:0000313" key="4">
    <source>
        <dbReference type="Proteomes" id="UP001457661"/>
    </source>
</evidence>
<sequence length="1108" mass="125723">MELLNTKCLQQAVVELTFEDKHDANKNWQVGKLVELFEESGSYYAKQGAENLFSEVSFNNSALAISVSHSIADSVISVACYKNSNALAVRYAHILDSYNEDITFKLENIVIDAINKIDRKVTDFKSAEEWLFDQFIFTKENHSGVFVEFIANSKTTFHIIGIDYKAIIDKVKNEWLLTSIRTFDGVYDNLYVYYGEHRFTLESIETQLKSNKYQLSLEQHLQDSASYFRLWQKYSEMDWQQHERVAKAAGFIEYTAASSDSDEEIRFKFKVGSEKLKHFFEQYKSQLEMLGESYSLYDAELQISKEPPSWLSSTEHQFESDAKPLLLSKIAIKNDDLIANLRQRPPQKGVMYVSLNGVLKQHERKQTAFKLLKESANPLPQLKFILEGIQPPEVKVKKVRAVTSSLEKQLQGKSLTSKQEKALKVALNTPDIALIIGPPGTGKTQVISAIQQRIAEEGNKLNASLQHQVLLTSYQHDAVDNVVARSGVFGLPAIKVGGKVGDLSQQQTTSVDSWTQKIINKLAPEIEKEISTNSEFQLIELITSTIFRIKTSIKPHDIYEQLKFLQEYMKRLAIDFGIKVSQQQDKSIERLLERFSVISAFSLTKVFKEKLLVATRAVRTKKVAYADDGELRLAQLITILKESDTTCAIASKFESFDTFNVNYKKLSTLKNELIEAIQDTYILPNQRWLNSRELKSLNSLVDELELSLMSTPRLGQLYFRNKYLEALSVEKKQVKSSLSEYSAVLGATCQQAAGAPMAGIKSVEHSRDIHFDSVIVDEAARANPLDLMIPMAMASRRVVLVGDHRQLPHMLEPKVEKELQEKNEVDITDQELLKQSLFERLYHSLMKFEQDGSSDHKRVVMLDTQFRMHPELGAFISREFYELFGLPPIKAGLDDSNFPLDVPHYEGKLAAWINVTQAQGKMRSKNGSKYRDCEATIVADEAYRILQARPDLSVGIITFYAAQRDLIIEKMISNGVMEKSVAGNVVATEYTSLSNGDERFRVGSVDAFQGKEFDVVLLSTVRHWQEPDTLTKESVNNQLGFLRIPNRINVAMSRQKRLLIVVGDKSLASEHLNQLMPEGESCSSEERVLVGFPKFYSELCQKEKGIVC</sequence>
<proteinExistence type="predicted"/>
<dbReference type="PANTHER" id="PTHR10887">
    <property type="entry name" value="DNA2/NAM7 HELICASE FAMILY"/>
    <property type="match status" value="1"/>
</dbReference>
<dbReference type="InterPro" id="IPR047187">
    <property type="entry name" value="SF1_C_Upf1"/>
</dbReference>
<gene>
    <name evidence="3" type="ORF">WNY57_18160</name>
</gene>
<dbReference type="Pfam" id="PF13087">
    <property type="entry name" value="AAA_12"/>
    <property type="match status" value="1"/>
</dbReference>
<dbReference type="RefSeq" id="WP_342880264.1">
    <property type="nucleotide sequence ID" value="NZ_JBBMQX010000018.1"/>
</dbReference>
<dbReference type="Pfam" id="PF13086">
    <property type="entry name" value="AAA_11"/>
    <property type="match status" value="1"/>
</dbReference>
<feature type="domain" description="DNA2/NAM7 helicase-like C-terminal" evidence="2">
    <location>
        <begin position="833"/>
        <end position="1065"/>
    </location>
</feature>
<evidence type="ECO:0000259" key="1">
    <source>
        <dbReference type="Pfam" id="PF13086"/>
    </source>
</evidence>
<evidence type="ECO:0000313" key="3">
    <source>
        <dbReference type="EMBL" id="MEM5534363.1"/>
    </source>
</evidence>
<name>A0ABU9TLI4_9GAMM</name>
<organism evidence="3 4">
    <name type="scientific">Pseudoalteromonas arctica</name>
    <dbReference type="NCBI Taxonomy" id="394751"/>
    <lineage>
        <taxon>Bacteria</taxon>
        <taxon>Pseudomonadati</taxon>
        <taxon>Pseudomonadota</taxon>
        <taxon>Gammaproteobacteria</taxon>
        <taxon>Alteromonadales</taxon>
        <taxon>Pseudoalteromonadaceae</taxon>
        <taxon>Pseudoalteromonas</taxon>
    </lineage>
</organism>
<protein>
    <submittedName>
        <fullName evidence="3">AAA domain-containing protein</fullName>
    </submittedName>
</protein>
<dbReference type="Proteomes" id="UP001457661">
    <property type="component" value="Unassembled WGS sequence"/>
</dbReference>
<dbReference type="InterPro" id="IPR041679">
    <property type="entry name" value="DNA2/NAM7-like_C"/>
</dbReference>
<dbReference type="InterPro" id="IPR041677">
    <property type="entry name" value="DNA2/NAM7_AAA_11"/>
</dbReference>
<dbReference type="Gene3D" id="3.40.50.300">
    <property type="entry name" value="P-loop containing nucleotide triphosphate hydrolases"/>
    <property type="match status" value="3"/>
</dbReference>
<dbReference type="EMBL" id="JBBMQX010000018">
    <property type="protein sequence ID" value="MEM5534363.1"/>
    <property type="molecule type" value="Genomic_DNA"/>
</dbReference>
<keyword evidence="4" id="KW-1185">Reference proteome</keyword>
<dbReference type="InterPro" id="IPR045055">
    <property type="entry name" value="DNA2/NAM7-like"/>
</dbReference>
<dbReference type="CDD" id="cd18808">
    <property type="entry name" value="SF1_C_Upf1"/>
    <property type="match status" value="1"/>
</dbReference>
<reference evidence="3 4" key="1">
    <citation type="submission" date="2024-03" db="EMBL/GenBank/DDBJ databases">
        <title>Community enrichment and isolation of bacterial strains for fucoidan degradation.</title>
        <authorList>
            <person name="Sichert A."/>
        </authorList>
    </citation>
    <scope>NUCLEOTIDE SEQUENCE [LARGE SCALE GENOMIC DNA]</scope>
    <source>
        <strain evidence="3 4">AS26</strain>
    </source>
</reference>
<dbReference type="InterPro" id="IPR027417">
    <property type="entry name" value="P-loop_NTPase"/>
</dbReference>